<dbReference type="EC" id="2.7.7.65" evidence="1"/>
<sequence length="302" mass="33810">MRMAVFDDIIDSLFETSGTLVALFDPQDILRRSNAAFRDAYGLAEDETLSWAQIVRRNFEQRRGVAFTTDDFEHWLTSARSRRGKIPYRAFETDITDGRWLWMTETVSPAGWMLCIASDITELRTGERSLRQDRDSARKASQTDELTGISNRRHCMSVLQETVAKANKNGAGEACAVLLDIDRFKQINDSFGHQFGDAVLIDFATSVQRNLRPADSFGRVGGEEFMLVLPQLGPAAAELLIERLFKQVGRPGCLPSQPNFHYSFSAGLTLIRPGDTPAEVYRRADAALYEAKMGGRGRQMSA</sequence>
<dbReference type="Gene3D" id="3.30.450.20">
    <property type="entry name" value="PAS domain"/>
    <property type="match status" value="1"/>
</dbReference>
<accession>A0A1H7VKF0</accession>
<dbReference type="InterPro" id="IPR035965">
    <property type="entry name" value="PAS-like_dom_sf"/>
</dbReference>
<keyword evidence="5" id="KW-1185">Reference proteome</keyword>
<dbReference type="InterPro" id="IPR043128">
    <property type="entry name" value="Rev_trsase/Diguanyl_cyclase"/>
</dbReference>
<dbReference type="Proteomes" id="UP000199664">
    <property type="component" value="Unassembled WGS sequence"/>
</dbReference>
<dbReference type="GO" id="GO:0005886">
    <property type="term" value="C:plasma membrane"/>
    <property type="evidence" value="ECO:0007669"/>
    <property type="project" value="TreeGrafter"/>
</dbReference>
<dbReference type="PROSITE" id="PS50887">
    <property type="entry name" value="GGDEF"/>
    <property type="match status" value="1"/>
</dbReference>
<dbReference type="CDD" id="cd01949">
    <property type="entry name" value="GGDEF"/>
    <property type="match status" value="1"/>
</dbReference>
<name>A0A1H7VKF0_9HYPH</name>
<proteinExistence type="predicted"/>
<dbReference type="InterPro" id="IPR029787">
    <property type="entry name" value="Nucleotide_cyclase"/>
</dbReference>
<dbReference type="GO" id="GO:0052621">
    <property type="term" value="F:diguanylate cyclase activity"/>
    <property type="evidence" value="ECO:0007669"/>
    <property type="project" value="UniProtKB-EC"/>
</dbReference>
<dbReference type="GO" id="GO:1902201">
    <property type="term" value="P:negative regulation of bacterial-type flagellum-dependent cell motility"/>
    <property type="evidence" value="ECO:0007669"/>
    <property type="project" value="TreeGrafter"/>
</dbReference>
<dbReference type="SUPFAM" id="SSF55785">
    <property type="entry name" value="PYP-like sensor domain (PAS domain)"/>
    <property type="match status" value="1"/>
</dbReference>
<evidence type="ECO:0000256" key="2">
    <source>
        <dbReference type="ARBA" id="ARBA00034247"/>
    </source>
</evidence>
<dbReference type="InterPro" id="IPR050469">
    <property type="entry name" value="Diguanylate_Cyclase"/>
</dbReference>
<dbReference type="SUPFAM" id="SSF55073">
    <property type="entry name" value="Nucleotide cyclase"/>
    <property type="match status" value="1"/>
</dbReference>
<evidence type="ECO:0000256" key="1">
    <source>
        <dbReference type="ARBA" id="ARBA00012528"/>
    </source>
</evidence>
<evidence type="ECO:0000259" key="3">
    <source>
        <dbReference type="PROSITE" id="PS50887"/>
    </source>
</evidence>
<dbReference type="PANTHER" id="PTHR45138">
    <property type="entry name" value="REGULATORY COMPONENTS OF SENSORY TRANSDUCTION SYSTEM"/>
    <property type="match status" value="1"/>
</dbReference>
<comment type="catalytic activity">
    <reaction evidence="2">
        <text>2 GTP = 3',3'-c-di-GMP + 2 diphosphate</text>
        <dbReference type="Rhea" id="RHEA:24898"/>
        <dbReference type="ChEBI" id="CHEBI:33019"/>
        <dbReference type="ChEBI" id="CHEBI:37565"/>
        <dbReference type="ChEBI" id="CHEBI:58805"/>
        <dbReference type="EC" id="2.7.7.65"/>
    </reaction>
</comment>
<dbReference type="NCBIfam" id="TIGR00254">
    <property type="entry name" value="GGDEF"/>
    <property type="match status" value="1"/>
</dbReference>
<dbReference type="AlphaFoldDB" id="A0A1H7VKF0"/>
<dbReference type="GO" id="GO:0043709">
    <property type="term" value="P:cell adhesion involved in single-species biofilm formation"/>
    <property type="evidence" value="ECO:0007669"/>
    <property type="project" value="TreeGrafter"/>
</dbReference>
<evidence type="ECO:0000313" key="4">
    <source>
        <dbReference type="EMBL" id="SEM09369.1"/>
    </source>
</evidence>
<dbReference type="Gene3D" id="3.30.70.270">
    <property type="match status" value="1"/>
</dbReference>
<evidence type="ECO:0000313" key="5">
    <source>
        <dbReference type="Proteomes" id="UP000199664"/>
    </source>
</evidence>
<protein>
    <recommendedName>
        <fullName evidence="1">diguanylate cyclase</fullName>
        <ecNumber evidence="1">2.7.7.65</ecNumber>
    </recommendedName>
</protein>
<dbReference type="EMBL" id="FOAN01000007">
    <property type="protein sequence ID" value="SEM09369.1"/>
    <property type="molecule type" value="Genomic_DNA"/>
</dbReference>
<dbReference type="PANTHER" id="PTHR45138:SF9">
    <property type="entry name" value="DIGUANYLATE CYCLASE DGCM-RELATED"/>
    <property type="match status" value="1"/>
</dbReference>
<organism evidence="4 5">
    <name type="scientific">Bosea lupini</name>
    <dbReference type="NCBI Taxonomy" id="1036779"/>
    <lineage>
        <taxon>Bacteria</taxon>
        <taxon>Pseudomonadati</taxon>
        <taxon>Pseudomonadota</taxon>
        <taxon>Alphaproteobacteria</taxon>
        <taxon>Hyphomicrobiales</taxon>
        <taxon>Boseaceae</taxon>
        <taxon>Bosea</taxon>
    </lineage>
</organism>
<dbReference type="InterPro" id="IPR000160">
    <property type="entry name" value="GGDEF_dom"/>
</dbReference>
<gene>
    <name evidence="4" type="ORF">SAMN04515666_107132</name>
</gene>
<dbReference type="Pfam" id="PF00990">
    <property type="entry name" value="GGDEF"/>
    <property type="match status" value="1"/>
</dbReference>
<dbReference type="SMART" id="SM00267">
    <property type="entry name" value="GGDEF"/>
    <property type="match status" value="1"/>
</dbReference>
<feature type="domain" description="GGDEF" evidence="3">
    <location>
        <begin position="172"/>
        <end position="302"/>
    </location>
</feature>
<dbReference type="FunFam" id="3.30.70.270:FF:000001">
    <property type="entry name" value="Diguanylate cyclase domain protein"/>
    <property type="match status" value="1"/>
</dbReference>
<dbReference type="STRING" id="1036779.SAMN04515666_107132"/>
<reference evidence="5" key="1">
    <citation type="submission" date="2016-10" db="EMBL/GenBank/DDBJ databases">
        <authorList>
            <person name="Varghese N."/>
            <person name="Submissions S."/>
        </authorList>
    </citation>
    <scope>NUCLEOTIDE SEQUENCE [LARGE SCALE GENOMIC DNA]</scope>
    <source>
        <strain evidence="5">LMG 26383,CCUG 61248,R- 45681</strain>
    </source>
</reference>